<reference evidence="1" key="1">
    <citation type="submission" date="2019-09" db="EMBL/GenBank/DDBJ databases">
        <authorList>
            <person name="Zhang L."/>
        </authorList>
    </citation>
    <scope>NUCLEOTIDE SEQUENCE</scope>
</reference>
<protein>
    <submittedName>
        <fullName evidence="1">Uncharacterized protein</fullName>
    </submittedName>
</protein>
<dbReference type="EMBL" id="LR721787">
    <property type="protein sequence ID" value="VVW79943.1"/>
    <property type="molecule type" value="Genomic_DNA"/>
</dbReference>
<gene>
    <name evidence="1" type="ORF">NYM_LOCUS27946</name>
</gene>
<proteinExistence type="predicted"/>
<dbReference type="Gramene" id="NC9G0272760.1">
    <property type="protein sequence ID" value="NC9G0272760.1:cds"/>
    <property type="gene ID" value="NC9G0272760"/>
</dbReference>
<evidence type="ECO:0000313" key="1">
    <source>
        <dbReference type="EMBL" id="VVW79943.1"/>
    </source>
</evidence>
<organism evidence="1">
    <name type="scientific">Nymphaea colorata</name>
    <name type="common">pocket water lily</name>
    <dbReference type="NCBI Taxonomy" id="210225"/>
    <lineage>
        <taxon>Eukaryota</taxon>
        <taxon>Viridiplantae</taxon>
        <taxon>Streptophyta</taxon>
        <taxon>Embryophyta</taxon>
        <taxon>Tracheophyta</taxon>
        <taxon>Spermatophyta</taxon>
        <taxon>Magnoliopsida</taxon>
        <taxon>Nymphaeales</taxon>
        <taxon>Nymphaeaceae</taxon>
        <taxon>Nymphaea</taxon>
    </lineage>
</organism>
<dbReference type="AlphaFoldDB" id="A0A5K1H4A1"/>
<accession>A0A5K1H4A1</accession>
<sequence length="40" mass="4893">MRDDRAPHLRGLDGGRMRALVPRRKAEVDEDEGLWWWRWC</sequence>
<name>A0A5K1H4A1_9MAGN</name>